<dbReference type="PANTHER" id="PTHR24148:SF64">
    <property type="entry name" value="HETEROKARYON INCOMPATIBILITY DOMAIN-CONTAINING PROTEIN"/>
    <property type="match status" value="1"/>
</dbReference>
<gene>
    <name evidence="2" type="ORF">IFR04_013450</name>
</gene>
<dbReference type="Pfam" id="PF06985">
    <property type="entry name" value="HET"/>
    <property type="match status" value="1"/>
</dbReference>
<accession>A0A8H7W0J1</accession>
<organism evidence="2 3">
    <name type="scientific">Cadophora malorum</name>
    <dbReference type="NCBI Taxonomy" id="108018"/>
    <lineage>
        <taxon>Eukaryota</taxon>
        <taxon>Fungi</taxon>
        <taxon>Dikarya</taxon>
        <taxon>Ascomycota</taxon>
        <taxon>Pezizomycotina</taxon>
        <taxon>Leotiomycetes</taxon>
        <taxon>Helotiales</taxon>
        <taxon>Ploettnerulaceae</taxon>
        <taxon>Cadophora</taxon>
    </lineage>
</organism>
<dbReference type="PANTHER" id="PTHR24148">
    <property type="entry name" value="ANKYRIN REPEAT DOMAIN-CONTAINING PROTEIN 39 HOMOLOG-RELATED"/>
    <property type="match status" value="1"/>
</dbReference>
<reference evidence="2" key="1">
    <citation type="submission" date="2021-02" db="EMBL/GenBank/DDBJ databases">
        <title>Genome sequence Cadophora malorum strain M34.</title>
        <authorList>
            <person name="Stefanovic E."/>
            <person name="Vu D."/>
            <person name="Scully C."/>
            <person name="Dijksterhuis J."/>
            <person name="Roader J."/>
            <person name="Houbraken J."/>
        </authorList>
    </citation>
    <scope>NUCLEOTIDE SEQUENCE</scope>
    <source>
        <strain evidence="2">M34</strain>
    </source>
</reference>
<feature type="domain" description="Heterokaryon incompatibility" evidence="1">
    <location>
        <begin position="44"/>
        <end position="201"/>
    </location>
</feature>
<dbReference type="Proteomes" id="UP000664132">
    <property type="component" value="Unassembled WGS sequence"/>
</dbReference>
<dbReference type="EMBL" id="JAFJYH010000315">
    <property type="protein sequence ID" value="KAG4413426.1"/>
    <property type="molecule type" value="Genomic_DNA"/>
</dbReference>
<evidence type="ECO:0000259" key="1">
    <source>
        <dbReference type="Pfam" id="PF06985"/>
    </source>
</evidence>
<comment type="caution">
    <text evidence="2">The sequence shown here is derived from an EMBL/GenBank/DDBJ whole genome shotgun (WGS) entry which is preliminary data.</text>
</comment>
<proteinExistence type="predicted"/>
<evidence type="ECO:0000313" key="2">
    <source>
        <dbReference type="EMBL" id="KAG4413426.1"/>
    </source>
</evidence>
<protein>
    <recommendedName>
        <fullName evidence="1">Heterokaryon incompatibility domain-containing protein</fullName>
    </recommendedName>
</protein>
<name>A0A8H7W0J1_9HELO</name>
<dbReference type="OrthoDB" id="2157530at2759"/>
<sequence length="401" mass="46180">MQPYQYSSLTAPDEIRILILSPGTGSEPLKCQLKHALLFDDPRYDAISYAWGDPSKPRGIICGGRSISVTESLFAALWHLRQENEEITIWADAVCIHQGSDTEKNHQLALMGQIYSQAARTLVWLGEDKTNCAAVAFRLISYLFRIGLKRKSTNEELRQRILINFQQEGCKTFNEWYMSFIDIIAPVLGSSYFYRFWVVQEFALGRNTQLVFGTAMLSMNEFVSVLSNFARLKEGSLFQERYNFHALCNLLDMDNIRVSYRRTQRRSDTNHTGRPSPPGFPRILDLIRLTERQFFDPRDRLAHWSIGAENVLQLKGYILDGVHTRVILANVETLDLADDRYRRFCAAVTFELSSHDTPAHPTQYAEFHDYVRGIIHISKGREQQYEGVLDVNGRSAEMYLR</sequence>
<keyword evidence="3" id="KW-1185">Reference proteome</keyword>
<dbReference type="InterPro" id="IPR052895">
    <property type="entry name" value="HetReg/Transcr_Mod"/>
</dbReference>
<evidence type="ECO:0000313" key="3">
    <source>
        <dbReference type="Proteomes" id="UP000664132"/>
    </source>
</evidence>
<dbReference type="AlphaFoldDB" id="A0A8H7W0J1"/>
<dbReference type="InterPro" id="IPR010730">
    <property type="entry name" value="HET"/>
</dbReference>